<evidence type="ECO:0008006" key="5">
    <source>
        <dbReference type="Google" id="ProtNLM"/>
    </source>
</evidence>
<dbReference type="AlphaFoldDB" id="A0A317ZG20"/>
<dbReference type="Proteomes" id="UP000247099">
    <property type="component" value="Unassembled WGS sequence"/>
</dbReference>
<dbReference type="InterPro" id="IPR035965">
    <property type="entry name" value="PAS-like_dom_sf"/>
</dbReference>
<evidence type="ECO:0000313" key="3">
    <source>
        <dbReference type="EMBL" id="PXA03163.1"/>
    </source>
</evidence>
<dbReference type="Pfam" id="PF08448">
    <property type="entry name" value="PAS_4"/>
    <property type="match status" value="2"/>
</dbReference>
<protein>
    <recommendedName>
        <fullName evidence="5">PAS domain S-box protein</fullName>
    </recommendedName>
</protein>
<comment type="caution">
    <text evidence="3">The sequence shown here is derived from an EMBL/GenBank/DDBJ whole genome shotgun (WGS) entry which is preliminary data.</text>
</comment>
<evidence type="ECO:0000259" key="1">
    <source>
        <dbReference type="PROSITE" id="PS50112"/>
    </source>
</evidence>
<dbReference type="EMBL" id="QHJQ01000011">
    <property type="protein sequence ID" value="PXA03163.1"/>
    <property type="molecule type" value="Genomic_DNA"/>
</dbReference>
<dbReference type="OrthoDB" id="177881at2"/>
<dbReference type="InterPro" id="IPR000014">
    <property type="entry name" value="PAS"/>
</dbReference>
<accession>A0A317ZG20</accession>
<dbReference type="PROSITE" id="PS50112">
    <property type="entry name" value="PAS"/>
    <property type="match status" value="2"/>
</dbReference>
<dbReference type="InterPro" id="IPR013656">
    <property type="entry name" value="PAS_4"/>
</dbReference>
<dbReference type="NCBIfam" id="TIGR00229">
    <property type="entry name" value="sensory_box"/>
    <property type="match status" value="2"/>
</dbReference>
<evidence type="ECO:0000259" key="2">
    <source>
        <dbReference type="PROSITE" id="PS50113"/>
    </source>
</evidence>
<dbReference type="InterPro" id="IPR000700">
    <property type="entry name" value="PAS-assoc_C"/>
</dbReference>
<reference evidence="3 4" key="1">
    <citation type="submission" date="2018-05" db="EMBL/GenBank/DDBJ databases">
        <title>Coraliomargarita sinensis sp. nov., isolated from a marine solar saltern.</title>
        <authorList>
            <person name="Zhou L.Y."/>
        </authorList>
    </citation>
    <scope>NUCLEOTIDE SEQUENCE [LARGE SCALE GENOMIC DNA]</scope>
    <source>
        <strain evidence="3 4">WN38</strain>
    </source>
</reference>
<keyword evidence="4" id="KW-1185">Reference proteome</keyword>
<dbReference type="CDD" id="cd00130">
    <property type="entry name" value="PAS"/>
    <property type="match status" value="2"/>
</dbReference>
<dbReference type="PANTHER" id="PTHR44757">
    <property type="entry name" value="DIGUANYLATE CYCLASE DGCP"/>
    <property type="match status" value="1"/>
</dbReference>
<gene>
    <name evidence="3" type="ORF">DDZ13_13135</name>
</gene>
<dbReference type="InterPro" id="IPR001610">
    <property type="entry name" value="PAC"/>
</dbReference>
<dbReference type="SUPFAM" id="SSF55785">
    <property type="entry name" value="PYP-like sensor domain (PAS domain)"/>
    <property type="match status" value="2"/>
</dbReference>
<dbReference type="SMART" id="SM00086">
    <property type="entry name" value="PAC"/>
    <property type="match status" value="2"/>
</dbReference>
<dbReference type="Gene3D" id="3.30.450.20">
    <property type="entry name" value="PAS domain"/>
    <property type="match status" value="2"/>
</dbReference>
<name>A0A317ZG20_9BACT</name>
<dbReference type="PROSITE" id="PS50113">
    <property type="entry name" value="PAC"/>
    <property type="match status" value="2"/>
</dbReference>
<evidence type="ECO:0000313" key="4">
    <source>
        <dbReference type="Proteomes" id="UP000247099"/>
    </source>
</evidence>
<feature type="domain" description="PAC" evidence="2">
    <location>
        <begin position="217"/>
        <end position="270"/>
    </location>
</feature>
<sequence>MSNTPNFLKDHPRKIVYFGSDGDAETLIRSMLDEAADGDYDISTFSSAAKLKAIDLPSYCHVVVLDLRSADDSVAGLIEWVGEFQCPVALFCLCRDCNQMQSYQEHLHLVDDILLAGGLQPGELPLRITRAVENRRAGLARRQDQELLSALLDNVPDSIYFKDRDCRFIRVNPAKARKHKESPEQMMGKNDFDYFTEERARPAYEEEQKIMRTGESVLGEVQKLTFEDGSVGWVNTSKLVLKDKFERVIGTMGISRDITAQKEGERDQELLNELLDNIPDAIYFKDKESRFIRVNKAMAENYGRSLDSLVGKSDFELFTEEHARPSYEDEQEMIRTGKPIVGKIEKETFSDGSTKWVNTTKVPLHNKAGAIIGTMGISRDVTQQIESELKLEEVQRRLEESD</sequence>
<dbReference type="InParanoid" id="A0A317ZG20"/>
<organism evidence="3 4">
    <name type="scientific">Coraliomargarita sinensis</name>
    <dbReference type="NCBI Taxonomy" id="2174842"/>
    <lineage>
        <taxon>Bacteria</taxon>
        <taxon>Pseudomonadati</taxon>
        <taxon>Verrucomicrobiota</taxon>
        <taxon>Opitutia</taxon>
        <taxon>Puniceicoccales</taxon>
        <taxon>Coraliomargaritaceae</taxon>
        <taxon>Coraliomargarita</taxon>
    </lineage>
</organism>
<dbReference type="PANTHER" id="PTHR44757:SF2">
    <property type="entry name" value="BIOFILM ARCHITECTURE MAINTENANCE PROTEIN MBAA"/>
    <property type="match status" value="1"/>
</dbReference>
<feature type="domain" description="PAS" evidence="1">
    <location>
        <begin position="144"/>
        <end position="214"/>
    </location>
</feature>
<dbReference type="FunCoup" id="A0A317ZG20">
    <property type="interactions" value="189"/>
</dbReference>
<feature type="domain" description="PAS" evidence="1">
    <location>
        <begin position="267"/>
        <end position="337"/>
    </location>
</feature>
<feature type="domain" description="PAC" evidence="2">
    <location>
        <begin position="338"/>
        <end position="393"/>
    </location>
</feature>
<dbReference type="RefSeq" id="WP_110131919.1">
    <property type="nucleotide sequence ID" value="NZ_QHJQ01000011.1"/>
</dbReference>
<dbReference type="InterPro" id="IPR052155">
    <property type="entry name" value="Biofilm_reg_signaling"/>
</dbReference>
<dbReference type="SMART" id="SM00091">
    <property type="entry name" value="PAS"/>
    <property type="match status" value="2"/>
</dbReference>
<proteinExistence type="predicted"/>